<keyword evidence="1" id="KW-0472">Membrane</keyword>
<keyword evidence="1" id="KW-0812">Transmembrane</keyword>
<organism evidence="2">
    <name type="scientific">Anguilla anguilla</name>
    <name type="common">European freshwater eel</name>
    <name type="synonym">Muraena anguilla</name>
    <dbReference type="NCBI Taxonomy" id="7936"/>
    <lineage>
        <taxon>Eukaryota</taxon>
        <taxon>Metazoa</taxon>
        <taxon>Chordata</taxon>
        <taxon>Craniata</taxon>
        <taxon>Vertebrata</taxon>
        <taxon>Euteleostomi</taxon>
        <taxon>Actinopterygii</taxon>
        <taxon>Neopterygii</taxon>
        <taxon>Teleostei</taxon>
        <taxon>Anguilliformes</taxon>
        <taxon>Anguillidae</taxon>
        <taxon>Anguilla</taxon>
    </lineage>
</organism>
<reference evidence="2" key="2">
    <citation type="journal article" date="2015" name="Fish Shellfish Immunol.">
        <title>Early steps in the European eel (Anguilla anguilla)-Vibrio vulnificus interaction in the gills: Role of the RtxA13 toxin.</title>
        <authorList>
            <person name="Callol A."/>
            <person name="Pajuelo D."/>
            <person name="Ebbesson L."/>
            <person name="Teles M."/>
            <person name="MacKenzie S."/>
            <person name="Amaro C."/>
        </authorList>
    </citation>
    <scope>NUCLEOTIDE SEQUENCE</scope>
</reference>
<name>A0A0E9Q6X3_ANGAN</name>
<proteinExistence type="predicted"/>
<reference evidence="2" key="1">
    <citation type="submission" date="2014-11" db="EMBL/GenBank/DDBJ databases">
        <authorList>
            <person name="Amaro Gonzalez C."/>
        </authorList>
    </citation>
    <scope>NUCLEOTIDE SEQUENCE</scope>
</reference>
<accession>A0A0E9Q6X3</accession>
<evidence type="ECO:0000256" key="1">
    <source>
        <dbReference type="SAM" id="Phobius"/>
    </source>
</evidence>
<sequence length="46" mass="4918">MCAPCDPSMMLQLFSSDCVSSACIFGLFLIYGSSPFLPPLSQLVSI</sequence>
<evidence type="ECO:0000313" key="2">
    <source>
        <dbReference type="EMBL" id="JAH12646.1"/>
    </source>
</evidence>
<feature type="transmembrane region" description="Helical" evidence="1">
    <location>
        <begin position="12"/>
        <end position="31"/>
    </location>
</feature>
<dbReference type="EMBL" id="GBXM01095931">
    <property type="protein sequence ID" value="JAH12646.1"/>
    <property type="molecule type" value="Transcribed_RNA"/>
</dbReference>
<keyword evidence="1" id="KW-1133">Transmembrane helix</keyword>
<protein>
    <submittedName>
        <fullName evidence="2">Uncharacterized protein</fullName>
    </submittedName>
</protein>
<dbReference type="AlphaFoldDB" id="A0A0E9Q6X3"/>